<keyword evidence="3" id="KW-1185">Reference proteome</keyword>
<organism evidence="2 3">
    <name type="scientific">Actinoallomurus bryophytorum</name>
    <dbReference type="NCBI Taxonomy" id="1490222"/>
    <lineage>
        <taxon>Bacteria</taxon>
        <taxon>Bacillati</taxon>
        <taxon>Actinomycetota</taxon>
        <taxon>Actinomycetes</taxon>
        <taxon>Streptosporangiales</taxon>
        <taxon>Thermomonosporaceae</taxon>
        <taxon>Actinoallomurus</taxon>
    </lineage>
</organism>
<dbReference type="RefSeq" id="WP_141959132.1">
    <property type="nucleotide sequence ID" value="NZ_VFOZ01000001.1"/>
</dbReference>
<evidence type="ECO:0000313" key="2">
    <source>
        <dbReference type="EMBL" id="TQL99951.1"/>
    </source>
</evidence>
<proteinExistence type="predicted"/>
<dbReference type="OrthoDB" id="8477333at2"/>
<sequence>MSDPGQATFVSYTVEPDSTLPKNTFGLSVTAPAGDSRTFTCEVFNEAGERVWDMTTQGGTTDSSPYDFTSFAGHSLTLRLNYKDSGRESVGIPLAFTQDLSAALDQQRIRISWSARTVAVSEPPRPLVQLDPGGSPVVLSYDIPEPTSYRGRQIVEMDFPVEWFASQTTGTSKSTPTPTSAGGGQKQQHAVRASVIMPSQPRLGPLSSPSPIYADDAPVLGTTVPTERTSDSTKLSDQAITAAYEKAKATGYFDPKIFPGVRVGDDQASLLALREVLDGLDAETVVTQIQAGKRLALYRDTSGRLSYRFIAEPLRGAPSLLLVEYYRLSSFPARYGAGRTIKTFSLLPGEKTRIRVNTYKRSSQTVAQSSSILDSTSQDTESEFERSVLAEQSSQDASSRSLEYYAEAQAEGKASWGWGSASVQASGGVSGASNATREEFAKNLTNAVAQNAARASSRRDVEIDTSLDTKLEAGEEEAVERDLENINVSRTLNFVFRQMNQEFVSVLHLVDVRVAYFNGYGESRMEVPLPQLEDLLDTYIVSERHDAVRDAIVGELQAITDYRGQERTDFVQSRTLTGEDDQQPITYLRVNPDAVSMYRPGPDAAPINVPGVIVAAESHVMRTDGVVVDTFLGLGNALDDYSTGLQTETVRAEQIENGRRQAELDRLQLAMQLIRDKNTDGAKLYQQLFPTVPIINQIEQAAIGTPNGQTQPATRS</sequence>
<evidence type="ECO:0000313" key="3">
    <source>
        <dbReference type="Proteomes" id="UP000316096"/>
    </source>
</evidence>
<protein>
    <submittedName>
        <fullName evidence="2">Uncharacterized protein</fullName>
    </submittedName>
</protein>
<gene>
    <name evidence="2" type="ORF">FB559_5653</name>
</gene>
<feature type="region of interest" description="Disordered" evidence="1">
    <location>
        <begin position="168"/>
        <end position="188"/>
    </location>
</feature>
<dbReference type="AlphaFoldDB" id="A0A543CS60"/>
<evidence type="ECO:0000256" key="1">
    <source>
        <dbReference type="SAM" id="MobiDB-lite"/>
    </source>
</evidence>
<accession>A0A543CS60</accession>
<comment type="caution">
    <text evidence="2">The sequence shown here is derived from an EMBL/GenBank/DDBJ whole genome shotgun (WGS) entry which is preliminary data.</text>
</comment>
<dbReference type="EMBL" id="VFOZ01000001">
    <property type="protein sequence ID" value="TQL99951.1"/>
    <property type="molecule type" value="Genomic_DNA"/>
</dbReference>
<name>A0A543CS60_9ACTN</name>
<feature type="compositionally biased region" description="Low complexity" evidence="1">
    <location>
        <begin position="168"/>
        <end position="180"/>
    </location>
</feature>
<dbReference type="Proteomes" id="UP000316096">
    <property type="component" value="Unassembled WGS sequence"/>
</dbReference>
<reference evidence="2 3" key="1">
    <citation type="submission" date="2019-06" db="EMBL/GenBank/DDBJ databases">
        <title>Sequencing the genomes of 1000 actinobacteria strains.</title>
        <authorList>
            <person name="Klenk H.-P."/>
        </authorList>
    </citation>
    <scope>NUCLEOTIDE SEQUENCE [LARGE SCALE GENOMIC DNA]</scope>
    <source>
        <strain evidence="2 3">DSM 102200</strain>
    </source>
</reference>